<evidence type="ECO:0000256" key="2">
    <source>
        <dbReference type="ARBA" id="ARBA00022448"/>
    </source>
</evidence>
<keyword evidence="3" id="KW-0812">Transmembrane</keyword>
<comment type="caution">
    <text evidence="10">The sequence shown here is derived from an EMBL/GenBank/DDBJ whole genome shotgun (WGS) entry which is preliminary data.</text>
</comment>
<dbReference type="Proteomes" id="UP000230750">
    <property type="component" value="Unassembled WGS sequence"/>
</dbReference>
<protein>
    <recommendedName>
        <fullName evidence="9">Cyclic nucleotide-binding domain-containing protein</fullName>
    </recommendedName>
</protein>
<keyword evidence="2" id="KW-0813">Transport</keyword>
<dbReference type="InterPro" id="IPR000595">
    <property type="entry name" value="cNMP-bd_dom"/>
</dbReference>
<sequence>MLPTKLRTELAIYVNLETLKKVSFFQECEPEFLHDLVLRMQLVITTPGELVCRKGEIAREMFIISDGVLEVLNDDDTVIRTLQTGDFFGETGLLVTETGSNRRTADVRSVGYSDLFVVTKQDAVTLLDNYPETKVRYN</sequence>
<keyword evidence="7" id="KW-1071">Ligand-gated ion channel</keyword>
<evidence type="ECO:0000256" key="3">
    <source>
        <dbReference type="ARBA" id="ARBA00022692"/>
    </source>
</evidence>
<name>A0A2G8K2U8_STIJA</name>
<evidence type="ECO:0000313" key="11">
    <source>
        <dbReference type="Proteomes" id="UP000230750"/>
    </source>
</evidence>
<organism evidence="10 11">
    <name type="scientific">Stichopus japonicus</name>
    <name type="common">Sea cucumber</name>
    <dbReference type="NCBI Taxonomy" id="307972"/>
    <lineage>
        <taxon>Eukaryota</taxon>
        <taxon>Metazoa</taxon>
        <taxon>Echinodermata</taxon>
        <taxon>Eleutherozoa</taxon>
        <taxon>Echinozoa</taxon>
        <taxon>Holothuroidea</taxon>
        <taxon>Aspidochirotacea</taxon>
        <taxon>Aspidochirotida</taxon>
        <taxon>Stichopodidae</taxon>
        <taxon>Apostichopus</taxon>
    </lineage>
</organism>
<dbReference type="GO" id="GO:0005221">
    <property type="term" value="F:intracellularly cyclic nucleotide-activated monoatomic cation channel activity"/>
    <property type="evidence" value="ECO:0007669"/>
    <property type="project" value="InterPro"/>
</dbReference>
<dbReference type="InterPro" id="IPR050866">
    <property type="entry name" value="CNG_cation_channel"/>
</dbReference>
<dbReference type="CDD" id="cd00038">
    <property type="entry name" value="CAP_ED"/>
    <property type="match status" value="1"/>
</dbReference>
<keyword evidence="8" id="KW-0407">Ion channel</keyword>
<evidence type="ECO:0000256" key="4">
    <source>
        <dbReference type="ARBA" id="ARBA00022989"/>
    </source>
</evidence>
<proteinExistence type="predicted"/>
<dbReference type="PANTHER" id="PTHR45638">
    <property type="entry name" value="CYCLIC NUCLEOTIDE-GATED CATION CHANNEL SUBUNIT A"/>
    <property type="match status" value="1"/>
</dbReference>
<evidence type="ECO:0000256" key="6">
    <source>
        <dbReference type="ARBA" id="ARBA00023136"/>
    </source>
</evidence>
<evidence type="ECO:0000259" key="9">
    <source>
        <dbReference type="PROSITE" id="PS50042"/>
    </source>
</evidence>
<dbReference type="SUPFAM" id="SSF51206">
    <property type="entry name" value="cAMP-binding domain-like"/>
    <property type="match status" value="1"/>
</dbReference>
<keyword evidence="4" id="KW-1133">Transmembrane helix</keyword>
<reference evidence="10 11" key="1">
    <citation type="journal article" date="2017" name="PLoS Biol.">
        <title>The sea cucumber genome provides insights into morphological evolution and visceral regeneration.</title>
        <authorList>
            <person name="Zhang X."/>
            <person name="Sun L."/>
            <person name="Yuan J."/>
            <person name="Sun Y."/>
            <person name="Gao Y."/>
            <person name="Zhang L."/>
            <person name="Li S."/>
            <person name="Dai H."/>
            <person name="Hamel J.F."/>
            <person name="Liu C."/>
            <person name="Yu Y."/>
            <person name="Liu S."/>
            <person name="Lin W."/>
            <person name="Guo K."/>
            <person name="Jin S."/>
            <person name="Xu P."/>
            <person name="Storey K.B."/>
            <person name="Huan P."/>
            <person name="Zhang T."/>
            <person name="Zhou Y."/>
            <person name="Zhang J."/>
            <person name="Lin C."/>
            <person name="Li X."/>
            <person name="Xing L."/>
            <person name="Huo D."/>
            <person name="Sun M."/>
            <person name="Wang L."/>
            <person name="Mercier A."/>
            <person name="Li F."/>
            <person name="Yang H."/>
            <person name="Xiang J."/>
        </authorList>
    </citation>
    <scope>NUCLEOTIDE SEQUENCE [LARGE SCALE GENOMIC DNA]</scope>
    <source>
        <strain evidence="10">Shaxun</strain>
        <tissue evidence="10">Muscle</tissue>
    </source>
</reference>
<dbReference type="EMBL" id="MRZV01000942">
    <property type="protein sequence ID" value="PIK42321.1"/>
    <property type="molecule type" value="Genomic_DNA"/>
</dbReference>
<comment type="subcellular location">
    <subcellularLocation>
        <location evidence="1">Membrane</location>
        <topology evidence="1">Multi-pass membrane protein</topology>
    </subcellularLocation>
</comment>
<dbReference type="PROSITE" id="PS50042">
    <property type="entry name" value="CNMP_BINDING_3"/>
    <property type="match status" value="1"/>
</dbReference>
<dbReference type="GO" id="GO:0044877">
    <property type="term" value="F:protein-containing complex binding"/>
    <property type="evidence" value="ECO:0007669"/>
    <property type="project" value="TreeGrafter"/>
</dbReference>
<dbReference type="OrthoDB" id="421226at2759"/>
<gene>
    <name evidence="10" type="ORF">BSL78_20804</name>
</gene>
<dbReference type="InterPro" id="IPR014710">
    <property type="entry name" value="RmlC-like_jellyroll"/>
</dbReference>
<keyword evidence="11" id="KW-1185">Reference proteome</keyword>
<dbReference type="PROSITE" id="PS00889">
    <property type="entry name" value="CNMP_BINDING_2"/>
    <property type="match status" value="1"/>
</dbReference>
<evidence type="ECO:0000313" key="10">
    <source>
        <dbReference type="EMBL" id="PIK42321.1"/>
    </source>
</evidence>
<evidence type="ECO:0000256" key="8">
    <source>
        <dbReference type="ARBA" id="ARBA00023303"/>
    </source>
</evidence>
<dbReference type="STRING" id="307972.A0A2G8K2U8"/>
<dbReference type="PANTHER" id="PTHR45638:SF7">
    <property type="entry name" value="CYCLIC NUCLEOTIDE-GATED ION CHANNEL-LIKE, ISOFORM E"/>
    <property type="match status" value="1"/>
</dbReference>
<evidence type="ECO:0000256" key="1">
    <source>
        <dbReference type="ARBA" id="ARBA00004141"/>
    </source>
</evidence>
<feature type="domain" description="Cyclic nucleotide-binding" evidence="9">
    <location>
        <begin position="24"/>
        <end position="138"/>
    </location>
</feature>
<keyword evidence="6" id="KW-0472">Membrane</keyword>
<evidence type="ECO:0000256" key="7">
    <source>
        <dbReference type="ARBA" id="ARBA00023286"/>
    </source>
</evidence>
<dbReference type="Pfam" id="PF00027">
    <property type="entry name" value="cNMP_binding"/>
    <property type="match status" value="1"/>
</dbReference>
<dbReference type="SMART" id="SM00100">
    <property type="entry name" value="cNMP"/>
    <property type="match status" value="1"/>
</dbReference>
<dbReference type="PROSITE" id="PS00888">
    <property type="entry name" value="CNMP_BINDING_1"/>
    <property type="match status" value="1"/>
</dbReference>
<dbReference type="Gene3D" id="2.60.120.10">
    <property type="entry name" value="Jelly Rolls"/>
    <property type="match status" value="1"/>
</dbReference>
<dbReference type="InterPro" id="IPR018490">
    <property type="entry name" value="cNMP-bd_dom_sf"/>
</dbReference>
<accession>A0A2G8K2U8</accession>
<keyword evidence="5" id="KW-0406">Ion transport</keyword>
<dbReference type="GO" id="GO:0016020">
    <property type="term" value="C:membrane"/>
    <property type="evidence" value="ECO:0007669"/>
    <property type="project" value="UniProtKB-SubCell"/>
</dbReference>
<evidence type="ECO:0000256" key="5">
    <source>
        <dbReference type="ARBA" id="ARBA00023065"/>
    </source>
</evidence>
<dbReference type="AlphaFoldDB" id="A0A2G8K2U8"/>
<dbReference type="InterPro" id="IPR018488">
    <property type="entry name" value="cNMP-bd_CS"/>
</dbReference>